<protein>
    <submittedName>
        <fullName evidence="3">Uncharacterized protein</fullName>
    </submittedName>
</protein>
<dbReference type="InterPro" id="IPR002401">
    <property type="entry name" value="Cyt_P450_E_grp-I"/>
</dbReference>
<keyword evidence="1 2" id="KW-0349">Heme</keyword>
<dbReference type="InterPro" id="IPR001128">
    <property type="entry name" value="Cyt_P450"/>
</dbReference>
<dbReference type="PROSITE" id="PS00086">
    <property type="entry name" value="CYTOCHROME_P450"/>
    <property type="match status" value="1"/>
</dbReference>
<keyword evidence="2" id="KW-0560">Oxidoreductase</keyword>
<comment type="caution">
    <text evidence="3">The sequence shown here is derived from an EMBL/GenBank/DDBJ whole genome shotgun (WGS) entry which is preliminary data.</text>
</comment>
<dbReference type="Proteomes" id="UP001634007">
    <property type="component" value="Unassembled WGS sequence"/>
</dbReference>
<proteinExistence type="inferred from homology"/>
<dbReference type="Pfam" id="PF00067">
    <property type="entry name" value="p450"/>
    <property type="match status" value="1"/>
</dbReference>
<dbReference type="AlphaFoldDB" id="A0ABD3JTZ0"/>
<gene>
    <name evidence="3" type="ORF">ACJRO7_033467</name>
</gene>
<organism evidence="3 4">
    <name type="scientific">Eucalyptus globulus</name>
    <name type="common">Tasmanian blue gum</name>
    <dbReference type="NCBI Taxonomy" id="34317"/>
    <lineage>
        <taxon>Eukaryota</taxon>
        <taxon>Viridiplantae</taxon>
        <taxon>Streptophyta</taxon>
        <taxon>Embryophyta</taxon>
        <taxon>Tracheophyta</taxon>
        <taxon>Spermatophyta</taxon>
        <taxon>Magnoliopsida</taxon>
        <taxon>eudicotyledons</taxon>
        <taxon>Gunneridae</taxon>
        <taxon>Pentapetalae</taxon>
        <taxon>rosids</taxon>
        <taxon>malvids</taxon>
        <taxon>Myrtales</taxon>
        <taxon>Myrtaceae</taxon>
        <taxon>Myrtoideae</taxon>
        <taxon>Eucalypteae</taxon>
        <taxon>Eucalyptus</taxon>
    </lineage>
</organism>
<dbReference type="PRINTS" id="PR00463">
    <property type="entry name" value="EP450I"/>
</dbReference>
<keyword evidence="4" id="KW-1185">Reference proteome</keyword>
<dbReference type="PANTHER" id="PTHR47949">
    <property type="entry name" value="CYTOCHROME P450 703A2-RELATED-RELATED"/>
    <property type="match status" value="1"/>
</dbReference>
<evidence type="ECO:0000313" key="3">
    <source>
        <dbReference type="EMBL" id="KAL3728887.1"/>
    </source>
</evidence>
<sequence>MAAVDNPSKAVEWTMAEMINRPELLKKAKEEVDRVVGKERLVQESDIPQLNCIKACAREAFRLHPIAPFNVPHVALSDAVMASYRIPKGSHILISRMGLGRNPKVWDEPLKFKPERHITSDTEEVVLAEPDLRFISFSMGRRGCIATQLGTTMTVMLLARLIQGFNWSLLVNNSSINLKESKDDLSFAEPLVAQAKPCLAKHLYPI</sequence>
<dbReference type="InterPro" id="IPR036396">
    <property type="entry name" value="Cyt_P450_sf"/>
</dbReference>
<dbReference type="PANTHER" id="PTHR47949:SF4">
    <property type="entry name" value="TYROSINE N-MONOOXYGENASE"/>
    <property type="match status" value="1"/>
</dbReference>
<name>A0ABD3JTZ0_EUCGL</name>
<comment type="cofactor">
    <cofactor evidence="1">
        <name>heme</name>
        <dbReference type="ChEBI" id="CHEBI:30413"/>
    </cofactor>
</comment>
<dbReference type="InterPro" id="IPR017972">
    <property type="entry name" value="Cyt_P450_CS"/>
</dbReference>
<keyword evidence="1 2" id="KW-0408">Iron</keyword>
<dbReference type="Gene3D" id="1.10.630.10">
    <property type="entry name" value="Cytochrome P450"/>
    <property type="match status" value="1"/>
</dbReference>
<dbReference type="EMBL" id="JBJKBG010000008">
    <property type="protein sequence ID" value="KAL3728887.1"/>
    <property type="molecule type" value="Genomic_DNA"/>
</dbReference>
<reference evidence="3 4" key="1">
    <citation type="submission" date="2024-11" db="EMBL/GenBank/DDBJ databases">
        <title>Chromosome-level genome assembly of Eucalyptus globulus Labill. provides insights into its genome evolution.</title>
        <authorList>
            <person name="Li X."/>
        </authorList>
    </citation>
    <scope>NUCLEOTIDE SEQUENCE [LARGE SCALE GENOMIC DNA]</scope>
    <source>
        <strain evidence="3">CL2024</strain>
        <tissue evidence="3">Fresh tender leaves</tissue>
    </source>
</reference>
<dbReference type="InterPro" id="IPR051382">
    <property type="entry name" value="CYP450_AA/FA_Hydroxylases"/>
</dbReference>
<feature type="binding site" description="axial binding residue" evidence="1">
    <location>
        <position position="144"/>
    </location>
    <ligand>
        <name>heme</name>
        <dbReference type="ChEBI" id="CHEBI:30413"/>
    </ligand>
    <ligandPart>
        <name>Fe</name>
        <dbReference type="ChEBI" id="CHEBI:18248"/>
    </ligandPart>
</feature>
<comment type="similarity">
    <text evidence="2">Belongs to the cytochrome P450 family.</text>
</comment>
<evidence type="ECO:0000256" key="2">
    <source>
        <dbReference type="RuleBase" id="RU000461"/>
    </source>
</evidence>
<dbReference type="GO" id="GO:0004497">
    <property type="term" value="F:monooxygenase activity"/>
    <property type="evidence" value="ECO:0007669"/>
    <property type="project" value="UniProtKB-KW"/>
</dbReference>
<keyword evidence="2" id="KW-0503">Monooxygenase</keyword>
<accession>A0ABD3JTZ0</accession>
<keyword evidence="1 2" id="KW-0479">Metal-binding</keyword>
<dbReference type="GO" id="GO:0046872">
    <property type="term" value="F:metal ion binding"/>
    <property type="evidence" value="ECO:0007669"/>
    <property type="project" value="UniProtKB-KW"/>
</dbReference>
<dbReference type="SUPFAM" id="SSF48264">
    <property type="entry name" value="Cytochrome P450"/>
    <property type="match status" value="1"/>
</dbReference>
<evidence type="ECO:0000256" key="1">
    <source>
        <dbReference type="PIRSR" id="PIRSR602401-1"/>
    </source>
</evidence>
<evidence type="ECO:0000313" key="4">
    <source>
        <dbReference type="Proteomes" id="UP001634007"/>
    </source>
</evidence>